<evidence type="ECO:0000313" key="1">
    <source>
        <dbReference type="EMBL" id="SLM27862.1"/>
    </source>
</evidence>
<protein>
    <submittedName>
        <fullName evidence="1">Uncharacterized protein</fullName>
    </submittedName>
</protein>
<evidence type="ECO:0000313" key="2">
    <source>
        <dbReference type="Proteomes" id="UP000191931"/>
    </source>
</evidence>
<reference evidence="1 2" key="1">
    <citation type="submission" date="2017-03" db="EMBL/GenBank/DDBJ databases">
        <authorList>
            <person name="Afonso C.L."/>
            <person name="Miller P.J."/>
            <person name="Scott M.A."/>
            <person name="Spackman E."/>
            <person name="Goraichik I."/>
            <person name="Dimitrov K.M."/>
            <person name="Suarez D.L."/>
            <person name="Swayne D.E."/>
        </authorList>
    </citation>
    <scope>NUCLEOTIDE SEQUENCE [LARGE SCALE GENOMIC DNA]</scope>
    <source>
        <strain evidence="1">PRJEB14757</strain>
    </source>
</reference>
<proteinExistence type="predicted"/>
<gene>
    <name evidence="1" type="ORF">MTBBW1_1170007</name>
</gene>
<keyword evidence="2" id="KW-1185">Reference proteome</keyword>
<organism evidence="1 2">
    <name type="scientific">Desulfamplus magnetovallimortis</name>
    <dbReference type="NCBI Taxonomy" id="1246637"/>
    <lineage>
        <taxon>Bacteria</taxon>
        <taxon>Pseudomonadati</taxon>
        <taxon>Thermodesulfobacteriota</taxon>
        <taxon>Desulfobacteria</taxon>
        <taxon>Desulfobacterales</taxon>
        <taxon>Desulfobacteraceae</taxon>
        <taxon>Desulfamplus</taxon>
    </lineage>
</organism>
<sequence length="50" mass="6112">MVIVICSESGSKYFYDRGMSEFFASNREFAIREIQWEVTRCFLRKEFLKY</sequence>
<name>A0A1W1H5Y3_9BACT</name>
<dbReference type="EMBL" id="FWEV01000021">
    <property type="protein sequence ID" value="SLM27862.1"/>
    <property type="molecule type" value="Genomic_DNA"/>
</dbReference>
<dbReference type="STRING" id="1246637.MTBBW1_1170007"/>
<dbReference type="AlphaFoldDB" id="A0A1W1H5Y3"/>
<dbReference type="Proteomes" id="UP000191931">
    <property type="component" value="Unassembled WGS sequence"/>
</dbReference>
<accession>A0A1W1H5Y3</accession>